<evidence type="ECO:0000256" key="2">
    <source>
        <dbReference type="ARBA" id="ARBA00002204"/>
    </source>
</evidence>
<dbReference type="EC" id="3.5.1.9" evidence="4"/>
<evidence type="ECO:0000256" key="5">
    <source>
        <dbReference type="ARBA" id="ARBA00014889"/>
    </source>
</evidence>
<dbReference type="Pfam" id="PF04199">
    <property type="entry name" value="Cyclase"/>
    <property type="match status" value="1"/>
</dbReference>
<evidence type="ECO:0000256" key="1">
    <source>
        <dbReference type="ARBA" id="ARBA00001947"/>
    </source>
</evidence>
<dbReference type="Gene3D" id="3.50.30.50">
    <property type="entry name" value="Putative cyclase"/>
    <property type="match status" value="1"/>
</dbReference>
<dbReference type="PANTHER" id="PTHR31118:SF32">
    <property type="entry name" value="KYNURENINE FORMAMIDASE"/>
    <property type="match status" value="1"/>
</dbReference>
<comment type="pathway">
    <text evidence="11">Amino-acid degradation; L-tryptophan degradation via kynurenine pathway; L-kynurenine from L-tryptophan: step 2/2.</text>
</comment>
<proteinExistence type="predicted"/>
<evidence type="ECO:0000256" key="3">
    <source>
        <dbReference type="ARBA" id="ARBA00011738"/>
    </source>
</evidence>
<dbReference type="OrthoDB" id="9796085at2"/>
<reference evidence="12 13" key="1">
    <citation type="submission" date="2015-07" db="EMBL/GenBank/DDBJ databases">
        <title>Genome sequence of Levilinea saccharolytica DSM 16555.</title>
        <authorList>
            <person name="Hemp J."/>
            <person name="Ward L.M."/>
            <person name="Pace L.A."/>
            <person name="Fischer W.W."/>
        </authorList>
    </citation>
    <scope>NUCLEOTIDE SEQUENCE [LARGE SCALE GENOMIC DNA]</scope>
    <source>
        <strain evidence="12 13">KIBI-1</strain>
    </source>
</reference>
<dbReference type="GO" id="GO:0019441">
    <property type="term" value="P:L-tryptophan catabolic process to kynurenine"/>
    <property type="evidence" value="ECO:0007669"/>
    <property type="project" value="InterPro"/>
</dbReference>
<keyword evidence="8" id="KW-0862">Zinc</keyword>
<protein>
    <recommendedName>
        <fullName evidence="5">Kynurenine formamidase</fullName>
        <ecNumber evidence="4">3.5.1.9</ecNumber>
    </recommendedName>
</protein>
<dbReference type="InterPro" id="IPR007325">
    <property type="entry name" value="KFase/CYL"/>
</dbReference>
<comment type="caution">
    <text evidence="12">The sequence shown here is derived from an EMBL/GenBank/DDBJ whole genome shotgun (WGS) entry which is preliminary data.</text>
</comment>
<dbReference type="STRING" id="229921.ADN01_15005"/>
<dbReference type="PANTHER" id="PTHR31118">
    <property type="entry name" value="CYCLASE-LIKE PROTEIN 2"/>
    <property type="match status" value="1"/>
</dbReference>
<dbReference type="FunFam" id="3.50.30.50:FF:000001">
    <property type="entry name" value="Kynurenine formamidase"/>
    <property type="match status" value="1"/>
</dbReference>
<dbReference type="AlphaFoldDB" id="A0A0N8GNM3"/>
<comment type="cofactor">
    <cofactor evidence="1">
        <name>Zn(2+)</name>
        <dbReference type="ChEBI" id="CHEBI:29105"/>
    </cofactor>
</comment>
<comment type="function">
    <text evidence="2">Catalyzes the hydrolysis of N-formyl-L-kynurenine to L-kynurenine, the second step in the kynurenine pathway of tryptophan degradation.</text>
</comment>
<keyword evidence="7" id="KW-0378">Hydrolase</keyword>
<organism evidence="12 13">
    <name type="scientific">Levilinea saccharolytica</name>
    <dbReference type="NCBI Taxonomy" id="229921"/>
    <lineage>
        <taxon>Bacteria</taxon>
        <taxon>Bacillati</taxon>
        <taxon>Chloroflexota</taxon>
        <taxon>Anaerolineae</taxon>
        <taxon>Anaerolineales</taxon>
        <taxon>Anaerolineaceae</taxon>
        <taxon>Levilinea</taxon>
    </lineage>
</organism>
<gene>
    <name evidence="12" type="ORF">ADN01_15005</name>
</gene>
<comment type="subunit">
    <text evidence="3">Homodimer.</text>
</comment>
<evidence type="ECO:0000256" key="4">
    <source>
        <dbReference type="ARBA" id="ARBA00012930"/>
    </source>
</evidence>
<evidence type="ECO:0000256" key="11">
    <source>
        <dbReference type="ARBA" id="ARBA00060547"/>
    </source>
</evidence>
<keyword evidence="13" id="KW-1185">Reference proteome</keyword>
<dbReference type="GO" id="GO:0046872">
    <property type="term" value="F:metal ion binding"/>
    <property type="evidence" value="ECO:0007669"/>
    <property type="project" value="UniProtKB-KW"/>
</dbReference>
<evidence type="ECO:0000256" key="9">
    <source>
        <dbReference type="ARBA" id="ARBA00023079"/>
    </source>
</evidence>
<evidence type="ECO:0000256" key="10">
    <source>
        <dbReference type="ARBA" id="ARBA00048496"/>
    </source>
</evidence>
<evidence type="ECO:0000256" key="6">
    <source>
        <dbReference type="ARBA" id="ARBA00022723"/>
    </source>
</evidence>
<keyword evidence="6" id="KW-0479">Metal-binding</keyword>
<keyword evidence="9" id="KW-0823">Tryptophan catabolism</keyword>
<name>A0A0N8GNM3_9CHLR</name>
<sequence>MKIYDISVPISPSLPTWPGDPAIEISMPDRIADGSVANISRLAFGVHTGTHVDAPLHFVDGAATVDAMGLDPLVGPVQVVEVSDDVTAVDAGVVAGCGLRPGVERVLFKTRNSRFWREEPLRFHGEFTAITADGAHALAQRGLKLVGIDYYSVAPFDAPTPTHQILLGAGIMALEGIDLGAVAPGEYTLMCLPLKLMGVEGAPARAILLA</sequence>
<evidence type="ECO:0000313" key="12">
    <source>
        <dbReference type="EMBL" id="KPL78498.1"/>
    </source>
</evidence>
<comment type="catalytic activity">
    <reaction evidence="10">
        <text>N-formyl-L-kynurenine + H2O = L-kynurenine + formate + H(+)</text>
        <dbReference type="Rhea" id="RHEA:13009"/>
        <dbReference type="ChEBI" id="CHEBI:15377"/>
        <dbReference type="ChEBI" id="CHEBI:15378"/>
        <dbReference type="ChEBI" id="CHEBI:15740"/>
        <dbReference type="ChEBI" id="CHEBI:57959"/>
        <dbReference type="ChEBI" id="CHEBI:58629"/>
        <dbReference type="EC" id="3.5.1.9"/>
    </reaction>
</comment>
<evidence type="ECO:0000313" key="13">
    <source>
        <dbReference type="Proteomes" id="UP000050501"/>
    </source>
</evidence>
<dbReference type="InterPro" id="IPR037175">
    <property type="entry name" value="KFase_sf"/>
</dbReference>
<evidence type="ECO:0000256" key="7">
    <source>
        <dbReference type="ARBA" id="ARBA00022801"/>
    </source>
</evidence>
<evidence type="ECO:0000256" key="8">
    <source>
        <dbReference type="ARBA" id="ARBA00022833"/>
    </source>
</evidence>
<dbReference type="SUPFAM" id="SSF102198">
    <property type="entry name" value="Putative cyclase"/>
    <property type="match status" value="1"/>
</dbReference>
<dbReference type="EMBL" id="LGCM01000055">
    <property type="protein sequence ID" value="KPL78498.1"/>
    <property type="molecule type" value="Genomic_DNA"/>
</dbReference>
<dbReference type="RefSeq" id="WP_062418816.1">
    <property type="nucleotide sequence ID" value="NZ_DF967974.1"/>
</dbReference>
<dbReference type="GO" id="GO:0004061">
    <property type="term" value="F:arylformamidase activity"/>
    <property type="evidence" value="ECO:0007669"/>
    <property type="project" value="UniProtKB-EC"/>
</dbReference>
<dbReference type="Proteomes" id="UP000050501">
    <property type="component" value="Unassembled WGS sequence"/>
</dbReference>
<accession>A0A0N8GNM3</accession>